<gene>
    <name evidence="10" type="ORF">TCAL_04599</name>
</gene>
<dbReference type="GO" id="GO:0016567">
    <property type="term" value="P:protein ubiquitination"/>
    <property type="evidence" value="ECO:0007669"/>
    <property type="project" value="UniProtKB-UniPathway"/>
</dbReference>
<comment type="function">
    <text evidence="7">Probable substrate-specific adapter of an E3 ubiquitin-protein ligase complex which mediates the ubiquitination and subsequent proteasomal degradation of target proteins. May have a role in synapse differentiation and growth.</text>
</comment>
<dbReference type="SMART" id="SM00875">
    <property type="entry name" value="BACK"/>
    <property type="match status" value="1"/>
</dbReference>
<dbReference type="SUPFAM" id="SSF54695">
    <property type="entry name" value="POZ domain"/>
    <property type="match status" value="1"/>
</dbReference>
<keyword evidence="5" id="KW-0833">Ubl conjugation pathway</keyword>
<keyword evidence="11" id="KW-1185">Reference proteome</keyword>
<sequence length="615" mass="68376">MSSTSSNGSAGSGSLRSAGSAGSTTGKILVLHAQEVTAENHLTDGVFRELLRQMRNAHEMCDVTLVVEGGEIAAHKLVLASCSGYFRGMFRAGGFGESQSSRIAIDPKGDLGIKAEAVEQLIQYIYSGQVQISHLNVIDLIRAADLFGLSAVKNQTLKVIEEHITFDTYLDIREVGSVFNCPRLIEAVEKFIRYHFAQFVDTQAFVELEKEDLVKFLSHGRLRTVTEEIVLEAMLRWCRHNDRLGLFPELSQHIRFELISTKYLLRVLKETEVPVVSSTLLDKMQNLKELSMASRPRYSSVVLVAMPYRTRSFFLINFYGDHIEFTVKDFPSLIHEHVDALMHYSVSPVGNTHLYFAGGSGYTQHNEPFHCENGFLYDLVEDTWEASSPLPGLSFSFGMASLGRQIYIVGGEGQQNTAATDEIFRMDFDLPPSDREWVPVSKMTYTRSSVALIALENKIYALGGMLDGGYTSTVEMYDPEVDAWIEVDPMTQARCNPGYAVANGKLYVVGGLGDNLLAPPGPGALKTAEVYDPDSDSWSTLPDMYFSRHSPAVAFVNNKLFVFGGGSPSPLLRPGPERTIECFDFDRHEWFVLQAKIPGRSNAIYVSAFFSQIYS</sequence>
<dbReference type="PANTHER" id="PTHR24412:SF489">
    <property type="entry name" value="RING FINGER DOMAIN AND KELCH REPEAT-CONTAINING PROTEIN DDB_G0271372"/>
    <property type="match status" value="1"/>
</dbReference>
<feature type="domain" description="BTB" evidence="9">
    <location>
        <begin position="61"/>
        <end position="134"/>
    </location>
</feature>
<keyword evidence="6" id="KW-0009">Actin-binding</keyword>
<evidence type="ECO:0000256" key="7">
    <source>
        <dbReference type="ARBA" id="ARBA00043912"/>
    </source>
</evidence>
<dbReference type="InterPro" id="IPR006652">
    <property type="entry name" value="Kelch_1"/>
</dbReference>
<evidence type="ECO:0000256" key="6">
    <source>
        <dbReference type="ARBA" id="ARBA00023203"/>
    </source>
</evidence>
<dbReference type="Gene3D" id="2.120.10.80">
    <property type="entry name" value="Kelch-type beta propeller"/>
    <property type="match status" value="1"/>
</dbReference>
<evidence type="ECO:0000256" key="3">
    <source>
        <dbReference type="ARBA" id="ARBA00022441"/>
    </source>
</evidence>
<protein>
    <recommendedName>
        <fullName evidence="2">Kelch-like protein diablo</fullName>
    </recommendedName>
</protein>
<comment type="caution">
    <text evidence="10">The sequence shown here is derived from an EMBL/GenBank/DDBJ whole genome shotgun (WGS) entry which is preliminary data.</text>
</comment>
<dbReference type="CDD" id="cd18186">
    <property type="entry name" value="BTB_POZ_ZBTB_KLHL-like"/>
    <property type="match status" value="1"/>
</dbReference>
<evidence type="ECO:0000313" key="11">
    <source>
        <dbReference type="Proteomes" id="UP000318571"/>
    </source>
</evidence>
<evidence type="ECO:0000256" key="8">
    <source>
        <dbReference type="SAM" id="MobiDB-lite"/>
    </source>
</evidence>
<dbReference type="EMBL" id="VCGU01000005">
    <property type="protein sequence ID" value="TRY74577.1"/>
    <property type="molecule type" value="Genomic_DNA"/>
</dbReference>
<dbReference type="PROSITE" id="PS50097">
    <property type="entry name" value="BTB"/>
    <property type="match status" value="1"/>
</dbReference>
<dbReference type="PIRSF" id="PIRSF037037">
    <property type="entry name" value="Kelch-like_protein_gigaxonin"/>
    <property type="match status" value="1"/>
</dbReference>
<feature type="region of interest" description="Disordered" evidence="8">
    <location>
        <begin position="1"/>
        <end position="22"/>
    </location>
</feature>
<dbReference type="InterPro" id="IPR000210">
    <property type="entry name" value="BTB/POZ_dom"/>
</dbReference>
<dbReference type="GO" id="GO:0003779">
    <property type="term" value="F:actin binding"/>
    <property type="evidence" value="ECO:0007669"/>
    <property type="project" value="UniProtKB-KW"/>
</dbReference>
<dbReference type="Pfam" id="PF24681">
    <property type="entry name" value="Kelch_KLHDC2_KLHL20_DRC7"/>
    <property type="match status" value="1"/>
</dbReference>
<dbReference type="OrthoDB" id="191037at2759"/>
<dbReference type="Gene3D" id="3.30.710.10">
    <property type="entry name" value="Potassium Channel Kv1.1, Chain A"/>
    <property type="match status" value="1"/>
</dbReference>
<dbReference type="Proteomes" id="UP000318571">
    <property type="component" value="Chromosome 2"/>
</dbReference>
<dbReference type="SMART" id="SM00225">
    <property type="entry name" value="BTB"/>
    <property type="match status" value="1"/>
</dbReference>
<keyword evidence="4" id="KW-0677">Repeat</keyword>
<proteinExistence type="predicted"/>
<evidence type="ECO:0000256" key="1">
    <source>
        <dbReference type="ARBA" id="ARBA00004906"/>
    </source>
</evidence>
<organism evidence="10 11">
    <name type="scientific">Tigriopus californicus</name>
    <name type="common">Marine copepod</name>
    <dbReference type="NCBI Taxonomy" id="6832"/>
    <lineage>
        <taxon>Eukaryota</taxon>
        <taxon>Metazoa</taxon>
        <taxon>Ecdysozoa</taxon>
        <taxon>Arthropoda</taxon>
        <taxon>Crustacea</taxon>
        <taxon>Multicrustacea</taxon>
        <taxon>Hexanauplia</taxon>
        <taxon>Copepoda</taxon>
        <taxon>Harpacticoida</taxon>
        <taxon>Harpacticidae</taxon>
        <taxon>Tigriopus</taxon>
    </lineage>
</organism>
<evidence type="ECO:0000256" key="4">
    <source>
        <dbReference type="ARBA" id="ARBA00022737"/>
    </source>
</evidence>
<dbReference type="UniPathway" id="UPA00143"/>
<comment type="pathway">
    <text evidence="1">Protein modification; protein ubiquitination.</text>
</comment>
<dbReference type="InterPro" id="IPR017096">
    <property type="entry name" value="BTB-kelch_protein"/>
</dbReference>
<evidence type="ECO:0000313" key="10">
    <source>
        <dbReference type="EMBL" id="TRY74577.1"/>
    </source>
</evidence>
<dbReference type="InterPro" id="IPR015915">
    <property type="entry name" value="Kelch-typ_b-propeller"/>
</dbReference>
<evidence type="ECO:0000256" key="5">
    <source>
        <dbReference type="ARBA" id="ARBA00022786"/>
    </source>
</evidence>
<evidence type="ECO:0000259" key="9">
    <source>
        <dbReference type="PROSITE" id="PS50097"/>
    </source>
</evidence>
<evidence type="ECO:0000256" key="2">
    <source>
        <dbReference type="ARBA" id="ARBA00013699"/>
    </source>
</evidence>
<dbReference type="InterPro" id="IPR011333">
    <property type="entry name" value="SKP1/BTB/POZ_sf"/>
</dbReference>
<name>A0A553PA67_TIGCA</name>
<accession>A0A553PA67</accession>
<dbReference type="Pfam" id="PF07707">
    <property type="entry name" value="BACK"/>
    <property type="match status" value="1"/>
</dbReference>
<keyword evidence="3" id="KW-0880">Kelch repeat</keyword>
<dbReference type="InterPro" id="IPR011705">
    <property type="entry name" value="BACK"/>
</dbReference>
<dbReference type="OMA" id="ERYDSTI"/>
<dbReference type="SMART" id="SM00612">
    <property type="entry name" value="Kelch"/>
    <property type="match status" value="4"/>
</dbReference>
<dbReference type="STRING" id="6832.A0A553PA67"/>
<dbReference type="PANTHER" id="PTHR24412">
    <property type="entry name" value="KELCH PROTEIN"/>
    <property type="match status" value="1"/>
</dbReference>
<dbReference type="Pfam" id="PF00651">
    <property type="entry name" value="BTB"/>
    <property type="match status" value="1"/>
</dbReference>
<reference evidence="10 11" key="1">
    <citation type="journal article" date="2018" name="Nat. Ecol. Evol.">
        <title>Genomic signatures of mitonuclear coevolution across populations of Tigriopus californicus.</title>
        <authorList>
            <person name="Barreto F.S."/>
            <person name="Watson E.T."/>
            <person name="Lima T.G."/>
            <person name="Willett C.S."/>
            <person name="Edmands S."/>
            <person name="Li W."/>
            <person name="Burton R.S."/>
        </authorList>
    </citation>
    <scope>NUCLEOTIDE SEQUENCE [LARGE SCALE GENOMIC DNA]</scope>
    <source>
        <strain evidence="10 11">San Diego</strain>
    </source>
</reference>
<dbReference type="SUPFAM" id="SSF117281">
    <property type="entry name" value="Kelch motif"/>
    <property type="match status" value="1"/>
</dbReference>
<dbReference type="AlphaFoldDB" id="A0A553PA67"/>
<dbReference type="Gene3D" id="1.25.40.420">
    <property type="match status" value="1"/>
</dbReference>